<dbReference type="KEGG" id="aprc:113851128"/>
<feature type="domain" description="Integrase catalytic" evidence="3">
    <location>
        <begin position="275"/>
        <end position="385"/>
    </location>
</feature>
<dbReference type="InterPro" id="IPR041588">
    <property type="entry name" value="Integrase_H2C2"/>
</dbReference>
<dbReference type="Proteomes" id="UP000694853">
    <property type="component" value="Unplaced"/>
</dbReference>
<evidence type="ECO:0000313" key="5">
    <source>
        <dbReference type="RefSeq" id="XP_027337412.1"/>
    </source>
</evidence>
<dbReference type="Pfam" id="PF00665">
    <property type="entry name" value="rve"/>
    <property type="match status" value="1"/>
</dbReference>
<dbReference type="GO" id="GO:0015074">
    <property type="term" value="P:DNA integration"/>
    <property type="evidence" value="ECO:0007669"/>
    <property type="project" value="InterPro"/>
</dbReference>
<keyword evidence="4" id="KW-1185">Reference proteome</keyword>
<dbReference type="PROSITE" id="PS50994">
    <property type="entry name" value="INTEGRASE"/>
    <property type="match status" value="1"/>
</dbReference>
<dbReference type="Gene3D" id="1.10.340.70">
    <property type="match status" value="1"/>
</dbReference>
<dbReference type="InterPro" id="IPR043128">
    <property type="entry name" value="Rev_trsase/Diguanyl_cyclase"/>
</dbReference>
<dbReference type="Pfam" id="PF17921">
    <property type="entry name" value="Integrase_H2C2"/>
    <property type="match status" value="1"/>
</dbReference>
<dbReference type="AlphaFoldDB" id="A0A8B8K0W4"/>
<dbReference type="InterPro" id="IPR043502">
    <property type="entry name" value="DNA/RNA_pol_sf"/>
</dbReference>
<dbReference type="PANTHER" id="PTHR37984">
    <property type="entry name" value="PROTEIN CBG26694"/>
    <property type="match status" value="1"/>
</dbReference>
<dbReference type="InterPro" id="IPR050951">
    <property type="entry name" value="Retrovirus_Pol_polyprotein"/>
</dbReference>
<dbReference type="PROSITE" id="PS50878">
    <property type="entry name" value="RT_POL"/>
    <property type="match status" value="1"/>
</dbReference>
<dbReference type="SUPFAM" id="SSF56672">
    <property type="entry name" value="DNA/RNA polymerases"/>
    <property type="match status" value="1"/>
</dbReference>
<evidence type="ECO:0000259" key="3">
    <source>
        <dbReference type="PROSITE" id="PS50994"/>
    </source>
</evidence>
<reference evidence="4" key="1">
    <citation type="journal article" date="2019" name="Toxins">
        <title>Detection of Abrin-Like and Prepropulchellin-Like Toxin Genes and Transcripts Using Whole Genome Sequencing and Full-Length Transcript Sequencing of Abrus precatorius.</title>
        <authorList>
            <person name="Hovde B.T."/>
            <person name="Daligault H.E."/>
            <person name="Hanschen E.R."/>
            <person name="Kunde Y.A."/>
            <person name="Johnson M.B."/>
            <person name="Starkenburg S.R."/>
            <person name="Johnson S.L."/>
        </authorList>
    </citation>
    <scope>NUCLEOTIDE SEQUENCE [LARGE SCALE GENOMIC DNA]</scope>
</reference>
<dbReference type="Pfam" id="PF00078">
    <property type="entry name" value="RVT_1"/>
    <property type="match status" value="1"/>
</dbReference>
<keyword evidence="1" id="KW-0511">Multifunctional enzyme</keyword>
<dbReference type="GO" id="GO:0003824">
    <property type="term" value="F:catalytic activity"/>
    <property type="evidence" value="ECO:0007669"/>
    <property type="project" value="UniProtKB-KW"/>
</dbReference>
<accession>A0A8B8K0W4</accession>
<reference evidence="5" key="2">
    <citation type="submission" date="2025-08" db="UniProtKB">
        <authorList>
            <consortium name="RefSeq"/>
        </authorList>
    </citation>
    <scope>IDENTIFICATION</scope>
    <source>
        <tissue evidence="5">Young leaves</tissue>
    </source>
</reference>
<dbReference type="GeneID" id="113851128"/>
<sequence>MNTIFHDIIGEVLQVYIDDIVVKSKYKSDHVGHLRQAFERMRKYGLKMNLLKCAFGVIAGQFLGFIVHQKGIEIDNNKAKAIYETQAPSTKKQLQSLLRKINFLQRFISNLSGKVKIFSPLLKLKKEKEFRWEAKHQAVFEEIKQYLTKPPVMVPPKKGFPLKLYISTSEETIGSMLAQEDKNGVERAVYYLSRMGVDGTLLRCLSEHEAYIALAKIHEGICGAHQAGERMKWMLLREGLYWPSMVKDCFDYAKSCEECQKHGNIQHVPASELHSIIKPWSFRGWALDLVGQIHPPSTKGHKYIIVAVNYFMKWAEAVPLKEVTKSDVVNFINEYIIHRFGIPETLTTDQGTVFIGRKVTQYAESLNIKMITSTPYYAQANGQVEAKAVLPVEVNLQSVRLQRQFKLPSEDYWALMFDELNVLDEIRLSALEKIIRQKERITRSYNRKVRGKFFNAGELVWKVILPFDKKSRKLGKWSPNWEGPFEIENVFSNNAYSIRDLGTNSRIMSINGKYLKPYKPEIHEVKIT</sequence>
<evidence type="ECO:0000256" key="1">
    <source>
        <dbReference type="ARBA" id="ARBA00023268"/>
    </source>
</evidence>
<dbReference type="InterPro" id="IPR012337">
    <property type="entry name" value="RNaseH-like_sf"/>
</dbReference>
<proteinExistence type="predicted"/>
<dbReference type="GO" id="GO:0003676">
    <property type="term" value="F:nucleic acid binding"/>
    <property type="evidence" value="ECO:0007669"/>
    <property type="project" value="InterPro"/>
</dbReference>
<dbReference type="Gene3D" id="3.30.420.10">
    <property type="entry name" value="Ribonuclease H-like superfamily/Ribonuclease H"/>
    <property type="match status" value="1"/>
</dbReference>
<dbReference type="RefSeq" id="XP_027337412.1">
    <property type="nucleotide sequence ID" value="XM_027481611.1"/>
</dbReference>
<organism evidence="4 5">
    <name type="scientific">Abrus precatorius</name>
    <name type="common">Indian licorice</name>
    <name type="synonym">Glycine abrus</name>
    <dbReference type="NCBI Taxonomy" id="3816"/>
    <lineage>
        <taxon>Eukaryota</taxon>
        <taxon>Viridiplantae</taxon>
        <taxon>Streptophyta</taxon>
        <taxon>Embryophyta</taxon>
        <taxon>Tracheophyta</taxon>
        <taxon>Spermatophyta</taxon>
        <taxon>Magnoliopsida</taxon>
        <taxon>eudicotyledons</taxon>
        <taxon>Gunneridae</taxon>
        <taxon>Pentapetalae</taxon>
        <taxon>rosids</taxon>
        <taxon>fabids</taxon>
        <taxon>Fabales</taxon>
        <taxon>Fabaceae</taxon>
        <taxon>Papilionoideae</taxon>
        <taxon>50 kb inversion clade</taxon>
        <taxon>NPAAA clade</taxon>
        <taxon>indigoferoid/millettioid clade</taxon>
        <taxon>Abreae</taxon>
        <taxon>Abrus</taxon>
    </lineage>
</organism>
<evidence type="ECO:0000259" key="2">
    <source>
        <dbReference type="PROSITE" id="PS50878"/>
    </source>
</evidence>
<dbReference type="InterPro" id="IPR036397">
    <property type="entry name" value="RNaseH_sf"/>
</dbReference>
<dbReference type="Pfam" id="PF17919">
    <property type="entry name" value="RT_RNaseH_2"/>
    <property type="match status" value="1"/>
</dbReference>
<dbReference type="InterPro" id="IPR041577">
    <property type="entry name" value="RT_RNaseH_2"/>
</dbReference>
<dbReference type="PANTHER" id="PTHR37984:SF5">
    <property type="entry name" value="PROTEIN NYNRIN-LIKE"/>
    <property type="match status" value="1"/>
</dbReference>
<feature type="domain" description="Reverse transcriptase" evidence="2">
    <location>
        <begin position="1"/>
        <end position="67"/>
    </location>
</feature>
<dbReference type="SUPFAM" id="SSF53098">
    <property type="entry name" value="Ribonuclease H-like"/>
    <property type="match status" value="1"/>
</dbReference>
<protein>
    <submittedName>
        <fullName evidence="5">Uncharacterized protein K02A2.6-like</fullName>
    </submittedName>
</protein>
<gene>
    <name evidence="5" type="primary">LOC113851128</name>
</gene>
<dbReference type="InterPro" id="IPR001584">
    <property type="entry name" value="Integrase_cat-core"/>
</dbReference>
<dbReference type="InterPro" id="IPR000477">
    <property type="entry name" value="RT_dom"/>
</dbReference>
<name>A0A8B8K0W4_ABRPR</name>
<evidence type="ECO:0000313" key="4">
    <source>
        <dbReference type="Proteomes" id="UP000694853"/>
    </source>
</evidence>
<dbReference type="OrthoDB" id="1424201at2759"/>
<dbReference type="Gene3D" id="3.30.70.270">
    <property type="match status" value="2"/>
</dbReference>